<organism evidence="3 4">
    <name type="scientific">Labilithrix luteola</name>
    <dbReference type="NCBI Taxonomy" id="1391654"/>
    <lineage>
        <taxon>Bacteria</taxon>
        <taxon>Pseudomonadati</taxon>
        <taxon>Myxococcota</taxon>
        <taxon>Polyangia</taxon>
        <taxon>Polyangiales</taxon>
        <taxon>Labilitrichaceae</taxon>
        <taxon>Labilithrix</taxon>
    </lineage>
</organism>
<dbReference type="AlphaFoldDB" id="A0A0K1PQF0"/>
<accession>A0A0K1PQF0</accession>
<evidence type="ECO:0000256" key="1">
    <source>
        <dbReference type="SAM" id="MobiDB-lite"/>
    </source>
</evidence>
<dbReference type="SUPFAM" id="SSF89372">
    <property type="entry name" value="Fucose-specific lectin"/>
    <property type="match status" value="2"/>
</dbReference>
<dbReference type="Proteomes" id="UP000064967">
    <property type="component" value="Chromosome"/>
</dbReference>
<dbReference type="InterPro" id="IPR000772">
    <property type="entry name" value="Ricin_B_lectin"/>
</dbReference>
<feature type="region of interest" description="Disordered" evidence="1">
    <location>
        <begin position="1"/>
        <end position="22"/>
    </location>
</feature>
<reference evidence="3 4" key="1">
    <citation type="submission" date="2015-08" db="EMBL/GenBank/DDBJ databases">
        <authorList>
            <person name="Babu N.S."/>
            <person name="Beckwith C.J."/>
            <person name="Beseler K.G."/>
            <person name="Brison A."/>
            <person name="Carone J.V."/>
            <person name="Caskin T.P."/>
            <person name="Diamond M."/>
            <person name="Durham M.E."/>
            <person name="Foxe J.M."/>
            <person name="Go M."/>
            <person name="Henderson B.A."/>
            <person name="Jones I.B."/>
            <person name="McGettigan J.A."/>
            <person name="Micheletti S.J."/>
            <person name="Nasrallah M.E."/>
            <person name="Ortiz D."/>
            <person name="Piller C.R."/>
            <person name="Privatt S.R."/>
            <person name="Schneider S.L."/>
            <person name="Sharp S."/>
            <person name="Smith T.C."/>
            <person name="Stanton J.D."/>
            <person name="Ullery H.E."/>
            <person name="Wilson R.J."/>
            <person name="Serrano M.G."/>
            <person name="Buck G."/>
            <person name="Lee V."/>
            <person name="Wang Y."/>
            <person name="Carvalho R."/>
            <person name="Voegtly L."/>
            <person name="Shi R."/>
            <person name="Duckworth R."/>
            <person name="Johnson A."/>
            <person name="Loviza R."/>
            <person name="Walstead R."/>
            <person name="Shah Z."/>
            <person name="Kiflezghi M."/>
            <person name="Wade K."/>
            <person name="Ball S.L."/>
            <person name="Bradley K.W."/>
            <person name="Asai D.J."/>
            <person name="Bowman C.A."/>
            <person name="Russell D.A."/>
            <person name="Pope W.H."/>
            <person name="Jacobs-Sera D."/>
            <person name="Hendrix R.W."/>
            <person name="Hatfull G.F."/>
        </authorList>
    </citation>
    <scope>NUCLEOTIDE SEQUENCE [LARGE SCALE GENOMIC DNA]</scope>
    <source>
        <strain evidence="3 4">DSM 27648</strain>
    </source>
</reference>
<feature type="domain" description="Ricin B lectin" evidence="2">
    <location>
        <begin position="743"/>
        <end position="879"/>
    </location>
</feature>
<keyword evidence="4" id="KW-1185">Reference proteome</keyword>
<dbReference type="Pfam" id="PF14200">
    <property type="entry name" value="RicinB_lectin_2"/>
    <property type="match status" value="3"/>
</dbReference>
<dbReference type="EMBL" id="CP012333">
    <property type="protein sequence ID" value="AKU95748.1"/>
    <property type="molecule type" value="Genomic_DNA"/>
</dbReference>
<dbReference type="InterPro" id="IPR035992">
    <property type="entry name" value="Ricin_B-like_lectins"/>
</dbReference>
<dbReference type="CDD" id="cd00161">
    <property type="entry name" value="beta-trefoil_Ricin-like"/>
    <property type="match status" value="2"/>
</dbReference>
<dbReference type="Gene3D" id="2.80.10.50">
    <property type="match status" value="5"/>
</dbReference>
<evidence type="ECO:0000313" key="4">
    <source>
        <dbReference type="Proteomes" id="UP000064967"/>
    </source>
</evidence>
<feature type="compositionally biased region" description="Polar residues" evidence="1">
    <location>
        <begin position="1"/>
        <end position="16"/>
    </location>
</feature>
<dbReference type="SMART" id="SM00458">
    <property type="entry name" value="RICIN"/>
    <property type="match status" value="2"/>
</dbReference>
<dbReference type="STRING" id="1391654.AKJ09_02412"/>
<dbReference type="KEGG" id="llu:AKJ09_02412"/>
<evidence type="ECO:0000313" key="3">
    <source>
        <dbReference type="EMBL" id="AKU95748.1"/>
    </source>
</evidence>
<dbReference type="PROSITE" id="PS50231">
    <property type="entry name" value="RICIN_B_LECTIN"/>
    <property type="match status" value="2"/>
</dbReference>
<sequence>MIQGATLQRGTPNPSAGETGAPVINYAPTPVTVTGQATLADHVDTATTGYVLEINPSQHSGMALVNGAVTAPMYYAIQEFIDCVEITYVMLFAYQGGQTIKGLRAGTEFYAILNDYGQHEGDYEEFVVRLVRHGDDWQLSAVAYEAHGDFTWYKPGEFDTEGGDHPIVHSALNGHSLHNTKDQGFWHTEDHYPGAFDIGSSMSTGIPWRAYEVTNGLRRIGLDADGNVIGDQQWAKFSGRLGRFQDIGYTGATQLDGSKLNAFDGKWIDTDREVADMFNKIPPQFKHGIGPNGPAARPYIRPGHGYRRIAPLMVLHQSGGDTGSLWFETRDCTTWNGAERLSFVTLSESPSPVVFQNQFLVFHQGGGHNKELWRQTFDGVSTWTSSKVANVLLTGSPAAIVYLDKLHVFHTGGGGSDLWQLTTSDLSNWADVPLHAGITGSPSAAIFGNQLYLFHRAGGNGDGLWRMVYEGERWVAGDWQIPNVAMSGSPAAVSFENKLYVFHQGGGNNGELWYQCFDGSNWVSHKIPNVTVSDSPAAVVHYGLLWVFIRGGEHNDELWYMTSSDGVTWSAAQKREDIALSGSPAAIVWNTARPLPDGVYTIRNQGSGKVIDVTGASMDDGTAIIQWPGRDAANQRWTFTWQDSGFYKITAFHSGKALDVSGASTDNGGAVIQWPFHNGDNQLWQVSLYWDGSCRLINRHSRKDLTVGGAITQDGAPLVQNAWDNNDRQKWIIVPVTTRVLPDGVYTIKNQSSGKAVDVSGASSADGTAIILWPGRDGAANQRWTFTWQGNGVYKITAVHSGKALDVSGAAMNDGGAVIQWPFHNGDNQLWEVALNWDGCYRLTNRHSGKVLTVDGSQDGAPLVQSAWTETAGQKWVINLVNA</sequence>
<feature type="domain" description="Ricin B lectin" evidence="2">
    <location>
        <begin position="597"/>
        <end position="734"/>
    </location>
</feature>
<proteinExistence type="predicted"/>
<gene>
    <name evidence="3" type="ORF">AKJ09_02412</name>
</gene>
<name>A0A0K1PQF0_9BACT</name>
<evidence type="ECO:0000259" key="2">
    <source>
        <dbReference type="SMART" id="SM00458"/>
    </source>
</evidence>
<dbReference type="Gene3D" id="2.120.10.70">
    <property type="entry name" value="Fucose-specific lectin"/>
    <property type="match status" value="1"/>
</dbReference>
<dbReference type="SUPFAM" id="SSF50370">
    <property type="entry name" value="Ricin B-like lectins"/>
    <property type="match status" value="2"/>
</dbReference>
<protein>
    <recommendedName>
        <fullName evidence="2">Ricin B lectin domain-containing protein</fullName>
    </recommendedName>
</protein>